<accession>A0A2H0XA86</accession>
<protein>
    <recommendedName>
        <fullName evidence="4">Gas vesicle protein</fullName>
    </recommendedName>
</protein>
<sequence length="141" mass="15299">MSDKKPSGESFLLGAIIGAMAGAVAGILFAPAPGEVSRAKLKKKAKELKNKAGEVYKEMEPMIDKAKEQVLDPLMKDVNEMDFVKKAKVKMAEINEDGLANTVKEAVEPIKDKLKGDVSLFEKAPTSGASKKAKKTFFRRS</sequence>
<name>A0A2H0XA86_UNCKA</name>
<dbReference type="Pfam" id="PF12732">
    <property type="entry name" value="YtxH"/>
    <property type="match status" value="1"/>
</dbReference>
<keyword evidence="1" id="KW-0812">Transmembrane</keyword>
<evidence type="ECO:0000256" key="1">
    <source>
        <dbReference type="SAM" id="Phobius"/>
    </source>
</evidence>
<dbReference type="Proteomes" id="UP000231098">
    <property type="component" value="Unassembled WGS sequence"/>
</dbReference>
<dbReference type="AlphaFoldDB" id="A0A2H0XA86"/>
<evidence type="ECO:0000313" key="3">
    <source>
        <dbReference type="Proteomes" id="UP000231098"/>
    </source>
</evidence>
<feature type="transmembrane region" description="Helical" evidence="1">
    <location>
        <begin position="12"/>
        <end position="34"/>
    </location>
</feature>
<dbReference type="PANTHER" id="PTHR35792">
    <property type="entry name" value="GENERAL STRESS PROTEIN"/>
    <property type="match status" value="1"/>
</dbReference>
<proteinExistence type="predicted"/>
<keyword evidence="1" id="KW-1133">Transmembrane helix</keyword>
<dbReference type="PANTHER" id="PTHR35792:SF1">
    <property type="entry name" value="SLL0268 PROTEIN"/>
    <property type="match status" value="1"/>
</dbReference>
<dbReference type="EMBL" id="PEYV01000011">
    <property type="protein sequence ID" value="PIS21847.1"/>
    <property type="molecule type" value="Genomic_DNA"/>
</dbReference>
<gene>
    <name evidence="2" type="ORF">COT51_00525</name>
</gene>
<organism evidence="2 3">
    <name type="scientific">candidate division WWE3 bacterium CG08_land_8_20_14_0_20_41_15</name>
    <dbReference type="NCBI Taxonomy" id="1975086"/>
    <lineage>
        <taxon>Bacteria</taxon>
        <taxon>Katanobacteria</taxon>
    </lineage>
</organism>
<reference evidence="3" key="1">
    <citation type="submission" date="2017-09" db="EMBL/GenBank/DDBJ databases">
        <title>Depth-based differentiation of microbial function through sediment-hosted aquifers and enrichment of novel symbionts in the deep terrestrial subsurface.</title>
        <authorList>
            <person name="Probst A.J."/>
            <person name="Ladd B."/>
            <person name="Jarett J.K."/>
            <person name="Geller-Mcgrath D.E."/>
            <person name="Sieber C.M.K."/>
            <person name="Emerson J.B."/>
            <person name="Anantharaman K."/>
            <person name="Thomas B.C."/>
            <person name="Malmstrom R."/>
            <person name="Stieglmeier M."/>
            <person name="Klingl A."/>
            <person name="Woyke T."/>
            <person name="Ryan C.M."/>
            <person name="Banfield J.F."/>
        </authorList>
    </citation>
    <scope>NUCLEOTIDE SEQUENCE [LARGE SCALE GENOMIC DNA]</scope>
</reference>
<dbReference type="InterPro" id="IPR052928">
    <property type="entry name" value="Desiccation-related_membrane"/>
</dbReference>
<evidence type="ECO:0008006" key="4">
    <source>
        <dbReference type="Google" id="ProtNLM"/>
    </source>
</evidence>
<evidence type="ECO:0000313" key="2">
    <source>
        <dbReference type="EMBL" id="PIS21847.1"/>
    </source>
</evidence>
<keyword evidence="1" id="KW-0472">Membrane</keyword>
<dbReference type="InterPro" id="IPR024623">
    <property type="entry name" value="YtxH"/>
</dbReference>
<comment type="caution">
    <text evidence="2">The sequence shown here is derived from an EMBL/GenBank/DDBJ whole genome shotgun (WGS) entry which is preliminary data.</text>
</comment>